<feature type="transmembrane region" description="Helical" evidence="1">
    <location>
        <begin position="49"/>
        <end position="69"/>
    </location>
</feature>
<reference evidence="2 3" key="1">
    <citation type="submission" date="2024-08" db="EMBL/GenBank/DDBJ databases">
        <title>Two novel Cytobacillus novel species.</title>
        <authorList>
            <person name="Liu G."/>
        </authorList>
    </citation>
    <scope>NUCLEOTIDE SEQUENCE [LARGE SCALE GENOMIC DNA]</scope>
    <source>
        <strain evidence="2 3">FJAT-54145</strain>
    </source>
</reference>
<dbReference type="Proteomes" id="UP001601059">
    <property type="component" value="Unassembled WGS sequence"/>
</dbReference>
<keyword evidence="1" id="KW-0812">Transmembrane</keyword>
<gene>
    <name evidence="2" type="ORF">ACFYKX_25215</name>
</gene>
<keyword evidence="3" id="KW-1185">Reference proteome</keyword>
<proteinExistence type="predicted"/>
<keyword evidence="1" id="KW-0472">Membrane</keyword>
<evidence type="ECO:0000313" key="2">
    <source>
        <dbReference type="EMBL" id="MFE8703876.1"/>
    </source>
</evidence>
<evidence type="ECO:0000256" key="1">
    <source>
        <dbReference type="SAM" id="Phobius"/>
    </source>
</evidence>
<feature type="transmembrane region" description="Helical" evidence="1">
    <location>
        <begin position="152"/>
        <end position="177"/>
    </location>
</feature>
<feature type="transmembrane region" description="Helical" evidence="1">
    <location>
        <begin position="183"/>
        <end position="205"/>
    </location>
</feature>
<dbReference type="EMBL" id="JBIACK010000020">
    <property type="protein sequence ID" value="MFE8703876.1"/>
    <property type="molecule type" value="Genomic_DNA"/>
</dbReference>
<evidence type="ECO:0000313" key="3">
    <source>
        <dbReference type="Proteomes" id="UP001601059"/>
    </source>
</evidence>
<accession>A0ABW6KI88</accession>
<feature type="transmembrane region" description="Helical" evidence="1">
    <location>
        <begin position="111"/>
        <end position="131"/>
    </location>
</feature>
<protein>
    <submittedName>
        <fullName evidence="2">Uncharacterized protein</fullName>
    </submittedName>
</protein>
<name>A0ABW6KI88_9BACI</name>
<comment type="caution">
    <text evidence="2">The sequence shown here is derived from an EMBL/GenBank/DDBJ whole genome shotgun (WGS) entry which is preliminary data.</text>
</comment>
<keyword evidence="1" id="KW-1133">Transmembrane helix</keyword>
<sequence>MLRDISDIYNRNIINILLICLVLVVPVTFFSYAAITYFNELETLEYRNIPAFCMWILNFSILFPPFFYIAKMDITEKEVNLIKILSVFINKFGFVAFLTIILFIIGMLGSVLLFIPSFLAIFMIILFPLFTDKENVLESLRSVWSVIKNEHIFIIVDVLILLSLNVLVWSGSFYLVANFENNTFVYIILRALTNSLLFPILYFYLTLKYRKDLV</sequence>
<feature type="transmembrane region" description="Helical" evidence="1">
    <location>
        <begin position="81"/>
        <end position="105"/>
    </location>
</feature>
<dbReference type="RefSeq" id="WP_389364773.1">
    <property type="nucleotide sequence ID" value="NZ_JBIACK010000020.1"/>
</dbReference>
<feature type="transmembrane region" description="Helical" evidence="1">
    <location>
        <begin position="12"/>
        <end position="37"/>
    </location>
</feature>
<organism evidence="2 3">
    <name type="scientific">Cytobacillus spartinae</name>
    <dbReference type="NCBI Taxonomy" id="3299023"/>
    <lineage>
        <taxon>Bacteria</taxon>
        <taxon>Bacillati</taxon>
        <taxon>Bacillota</taxon>
        <taxon>Bacilli</taxon>
        <taxon>Bacillales</taxon>
        <taxon>Bacillaceae</taxon>
        <taxon>Cytobacillus</taxon>
    </lineage>
</organism>